<evidence type="ECO:0000313" key="1">
    <source>
        <dbReference type="EMBL" id="MED6115941.1"/>
    </source>
</evidence>
<dbReference type="EMBL" id="JASCZI010002189">
    <property type="protein sequence ID" value="MED6115941.1"/>
    <property type="molecule type" value="Genomic_DNA"/>
</dbReference>
<sequence length="124" mass="13647">GEEGVTFTPRLEQGQMWVKRDGGRIRGGWGGSHVFTTFWASQNVDERRKGRFTYGQGWVAWVVEVSRFNHVLAWPKRGVGGGMVGMGLAYVSASVLHGQNVAQGWPNVMCVCISVRVGLHVSQT</sequence>
<proteinExistence type="predicted"/>
<comment type="caution">
    <text evidence="1">The sequence shown here is derived from an EMBL/GenBank/DDBJ whole genome shotgun (WGS) entry which is preliminary data.</text>
</comment>
<dbReference type="Proteomes" id="UP001341840">
    <property type="component" value="Unassembled WGS sequence"/>
</dbReference>
<organism evidence="1 2">
    <name type="scientific">Stylosanthes scabra</name>
    <dbReference type="NCBI Taxonomy" id="79078"/>
    <lineage>
        <taxon>Eukaryota</taxon>
        <taxon>Viridiplantae</taxon>
        <taxon>Streptophyta</taxon>
        <taxon>Embryophyta</taxon>
        <taxon>Tracheophyta</taxon>
        <taxon>Spermatophyta</taxon>
        <taxon>Magnoliopsida</taxon>
        <taxon>eudicotyledons</taxon>
        <taxon>Gunneridae</taxon>
        <taxon>Pentapetalae</taxon>
        <taxon>rosids</taxon>
        <taxon>fabids</taxon>
        <taxon>Fabales</taxon>
        <taxon>Fabaceae</taxon>
        <taxon>Papilionoideae</taxon>
        <taxon>50 kb inversion clade</taxon>
        <taxon>dalbergioids sensu lato</taxon>
        <taxon>Dalbergieae</taxon>
        <taxon>Pterocarpus clade</taxon>
        <taxon>Stylosanthes</taxon>
    </lineage>
</organism>
<protein>
    <submittedName>
        <fullName evidence="1">Uncharacterized protein</fullName>
    </submittedName>
</protein>
<evidence type="ECO:0000313" key="2">
    <source>
        <dbReference type="Proteomes" id="UP001341840"/>
    </source>
</evidence>
<accession>A0ABU6QWT1</accession>
<gene>
    <name evidence="1" type="ORF">PIB30_095502</name>
</gene>
<feature type="non-terminal residue" evidence="1">
    <location>
        <position position="1"/>
    </location>
</feature>
<keyword evidence="2" id="KW-1185">Reference proteome</keyword>
<reference evidence="1 2" key="1">
    <citation type="journal article" date="2023" name="Plants (Basel)">
        <title>Bridging the Gap: Combining Genomics and Transcriptomics Approaches to Understand Stylosanthes scabra, an Orphan Legume from the Brazilian Caatinga.</title>
        <authorList>
            <person name="Ferreira-Neto J.R.C."/>
            <person name="da Silva M.D."/>
            <person name="Binneck E."/>
            <person name="de Melo N.F."/>
            <person name="da Silva R.H."/>
            <person name="de Melo A.L.T.M."/>
            <person name="Pandolfi V."/>
            <person name="Bustamante F.O."/>
            <person name="Brasileiro-Vidal A.C."/>
            <person name="Benko-Iseppon A.M."/>
        </authorList>
    </citation>
    <scope>NUCLEOTIDE SEQUENCE [LARGE SCALE GENOMIC DNA]</scope>
    <source>
        <tissue evidence="1">Leaves</tissue>
    </source>
</reference>
<name>A0ABU6QWT1_9FABA</name>